<evidence type="ECO:0000313" key="2">
    <source>
        <dbReference type="Proteomes" id="UP000276133"/>
    </source>
</evidence>
<name>A0A3M7PUR2_BRAPC</name>
<proteinExistence type="predicted"/>
<accession>A0A3M7PUR2</accession>
<keyword evidence="2" id="KW-1185">Reference proteome</keyword>
<dbReference type="Proteomes" id="UP000276133">
    <property type="component" value="Unassembled WGS sequence"/>
</dbReference>
<sequence>MEKTANNINIGYKIKNLSMSSVSSKKGTYGNSHSKNPLIETLCAQRIIPSKLISLHLHLILLYVLSKIPEKNLWYEKKINMITINLLKKC</sequence>
<organism evidence="1 2">
    <name type="scientific">Brachionus plicatilis</name>
    <name type="common">Marine rotifer</name>
    <name type="synonym">Brachionus muelleri</name>
    <dbReference type="NCBI Taxonomy" id="10195"/>
    <lineage>
        <taxon>Eukaryota</taxon>
        <taxon>Metazoa</taxon>
        <taxon>Spiralia</taxon>
        <taxon>Gnathifera</taxon>
        <taxon>Rotifera</taxon>
        <taxon>Eurotatoria</taxon>
        <taxon>Monogononta</taxon>
        <taxon>Pseudotrocha</taxon>
        <taxon>Ploima</taxon>
        <taxon>Brachionidae</taxon>
        <taxon>Brachionus</taxon>
    </lineage>
</organism>
<protein>
    <submittedName>
        <fullName evidence="1">Uncharacterized protein</fullName>
    </submittedName>
</protein>
<evidence type="ECO:0000313" key="1">
    <source>
        <dbReference type="EMBL" id="RNA02886.1"/>
    </source>
</evidence>
<dbReference type="AlphaFoldDB" id="A0A3M7PUR2"/>
<dbReference type="EMBL" id="REGN01008723">
    <property type="protein sequence ID" value="RNA02886.1"/>
    <property type="molecule type" value="Genomic_DNA"/>
</dbReference>
<gene>
    <name evidence="1" type="ORF">BpHYR1_042861</name>
</gene>
<reference evidence="1 2" key="1">
    <citation type="journal article" date="2018" name="Sci. Rep.">
        <title>Genomic signatures of local adaptation to the degree of environmental predictability in rotifers.</title>
        <authorList>
            <person name="Franch-Gras L."/>
            <person name="Hahn C."/>
            <person name="Garcia-Roger E.M."/>
            <person name="Carmona M.J."/>
            <person name="Serra M."/>
            <person name="Gomez A."/>
        </authorList>
    </citation>
    <scope>NUCLEOTIDE SEQUENCE [LARGE SCALE GENOMIC DNA]</scope>
    <source>
        <strain evidence="1">HYR1</strain>
    </source>
</reference>
<comment type="caution">
    <text evidence="1">The sequence shown here is derived from an EMBL/GenBank/DDBJ whole genome shotgun (WGS) entry which is preliminary data.</text>
</comment>